<dbReference type="RefSeq" id="WP_271805201.1">
    <property type="nucleotide sequence ID" value="NZ_JAQMTU010000043.1"/>
</dbReference>
<organism evidence="1 2">
    <name type="scientific">Dolichospermum circinale CS-537/01</name>
    <dbReference type="NCBI Taxonomy" id="3021739"/>
    <lineage>
        <taxon>Bacteria</taxon>
        <taxon>Bacillati</taxon>
        <taxon>Cyanobacteriota</taxon>
        <taxon>Cyanophyceae</taxon>
        <taxon>Nostocales</taxon>
        <taxon>Aphanizomenonaceae</taxon>
        <taxon>Dolichospermum</taxon>
        <taxon>Dolichospermum circinale</taxon>
    </lineage>
</organism>
<accession>A0ABT5A3A2</accession>
<sequence length="210" mass="23619">MSERKVNLEQSLIVQEQELLNPPSDGPVPEVALYRALRMAELAILGELERLNSSHKLVGLQLEYKAVEIPDTVTEEESQRLHEEAKLYSVAIGKKLVNSANSENISDSLETDFRDSLVERLYEYLNQQVLAVITPKKIYLDLLINFNSFQPSVKEFDTLGSRLESVPNPRTTRSIKLSASCNANCGKVCNDNKPHLRINGICKCNKTCND</sequence>
<comment type="caution">
    <text evidence="1">The sequence shown here is derived from an EMBL/GenBank/DDBJ whole genome shotgun (WGS) entry which is preliminary data.</text>
</comment>
<evidence type="ECO:0000313" key="2">
    <source>
        <dbReference type="Proteomes" id="UP001212123"/>
    </source>
</evidence>
<reference evidence="1 2" key="1">
    <citation type="submission" date="2023-01" db="EMBL/GenBank/DDBJ databases">
        <title>Genomes from the Australian National Cyanobacteria Reference Collection.</title>
        <authorList>
            <person name="Willis A."/>
            <person name="Lee E.M.F."/>
        </authorList>
    </citation>
    <scope>NUCLEOTIDE SEQUENCE [LARGE SCALE GENOMIC DNA]</scope>
    <source>
        <strain evidence="1 2">CS-537/01</strain>
    </source>
</reference>
<dbReference type="EMBL" id="JAQMTU010000043">
    <property type="protein sequence ID" value="MDB9486408.1"/>
    <property type="molecule type" value="Genomic_DNA"/>
</dbReference>
<proteinExistence type="predicted"/>
<dbReference type="Proteomes" id="UP001212123">
    <property type="component" value="Unassembled WGS sequence"/>
</dbReference>
<protein>
    <submittedName>
        <fullName evidence="1">Uncharacterized protein</fullName>
    </submittedName>
</protein>
<evidence type="ECO:0000313" key="1">
    <source>
        <dbReference type="EMBL" id="MDB9486408.1"/>
    </source>
</evidence>
<name>A0ABT5A3A2_9CYAN</name>
<keyword evidence="2" id="KW-1185">Reference proteome</keyword>
<gene>
    <name evidence="1" type="ORF">PN492_07580</name>
</gene>